<reference evidence="10" key="1">
    <citation type="journal article" date="2023" name="Science">
        <title>Genome structures resolve the early diversification of teleost fishes.</title>
        <authorList>
            <person name="Parey E."/>
            <person name="Louis A."/>
            <person name="Montfort J."/>
            <person name="Bouchez O."/>
            <person name="Roques C."/>
            <person name="Iampietro C."/>
            <person name="Lluch J."/>
            <person name="Castinel A."/>
            <person name="Donnadieu C."/>
            <person name="Desvignes T."/>
            <person name="Floi Bucao C."/>
            <person name="Jouanno E."/>
            <person name="Wen M."/>
            <person name="Mejri S."/>
            <person name="Dirks R."/>
            <person name="Jansen H."/>
            <person name="Henkel C."/>
            <person name="Chen W.J."/>
            <person name="Zahm M."/>
            <person name="Cabau C."/>
            <person name="Klopp C."/>
            <person name="Thompson A.W."/>
            <person name="Robinson-Rechavi M."/>
            <person name="Braasch I."/>
            <person name="Lecointre G."/>
            <person name="Bobe J."/>
            <person name="Postlethwait J.H."/>
            <person name="Berthelot C."/>
            <person name="Roest Crollius H."/>
            <person name="Guiguen Y."/>
        </authorList>
    </citation>
    <scope>NUCLEOTIDE SEQUENCE</scope>
    <source>
        <strain evidence="10">WJC10195</strain>
    </source>
</reference>
<evidence type="ECO:0000256" key="7">
    <source>
        <dbReference type="RuleBase" id="RU000682"/>
    </source>
</evidence>
<dbReference type="AlphaFoldDB" id="A0A9Q1FWJ9"/>
<dbReference type="OrthoDB" id="6159439at2759"/>
<evidence type="ECO:0000313" key="10">
    <source>
        <dbReference type="EMBL" id="KAJ8369159.1"/>
    </source>
</evidence>
<dbReference type="GO" id="GO:0000981">
    <property type="term" value="F:DNA-binding transcription factor activity, RNA polymerase II-specific"/>
    <property type="evidence" value="ECO:0007669"/>
    <property type="project" value="InterPro"/>
</dbReference>
<dbReference type="InterPro" id="IPR009057">
    <property type="entry name" value="Homeodomain-like_sf"/>
</dbReference>
<comment type="caution">
    <text evidence="10">The sequence shown here is derived from an EMBL/GenBank/DDBJ whole genome shotgun (WGS) entry which is preliminary data.</text>
</comment>
<evidence type="ECO:0000259" key="9">
    <source>
        <dbReference type="PROSITE" id="PS50071"/>
    </source>
</evidence>
<dbReference type="Pfam" id="PF00046">
    <property type="entry name" value="Homeodomain"/>
    <property type="match status" value="1"/>
</dbReference>
<organism evidence="10 11">
    <name type="scientific">Synaphobranchus kaupii</name>
    <name type="common">Kaup's arrowtooth eel</name>
    <dbReference type="NCBI Taxonomy" id="118154"/>
    <lineage>
        <taxon>Eukaryota</taxon>
        <taxon>Metazoa</taxon>
        <taxon>Chordata</taxon>
        <taxon>Craniata</taxon>
        <taxon>Vertebrata</taxon>
        <taxon>Euteleostomi</taxon>
        <taxon>Actinopterygii</taxon>
        <taxon>Neopterygii</taxon>
        <taxon>Teleostei</taxon>
        <taxon>Anguilliformes</taxon>
        <taxon>Synaphobranchidae</taxon>
        <taxon>Synaphobranchus</taxon>
    </lineage>
</organism>
<dbReference type="Proteomes" id="UP001152622">
    <property type="component" value="Chromosome 3"/>
</dbReference>
<keyword evidence="11" id="KW-1185">Reference proteome</keyword>
<dbReference type="PANTHER" id="PTHR45793">
    <property type="entry name" value="HOMEOBOX PROTEIN"/>
    <property type="match status" value="1"/>
</dbReference>
<dbReference type="Gene3D" id="1.10.10.60">
    <property type="entry name" value="Homeodomain-like"/>
    <property type="match status" value="1"/>
</dbReference>
<keyword evidence="5 6" id="KW-0539">Nucleus</keyword>
<proteinExistence type="predicted"/>
<comment type="subcellular location">
    <subcellularLocation>
        <location evidence="1 6 7">Nucleus</location>
    </subcellularLocation>
</comment>
<keyword evidence="4 6" id="KW-0371">Homeobox</keyword>
<protein>
    <recommendedName>
        <fullName evidence="9">Homeobox domain-containing protein</fullName>
    </recommendedName>
</protein>
<dbReference type="InterPro" id="IPR017970">
    <property type="entry name" value="Homeobox_CS"/>
</dbReference>
<dbReference type="GO" id="GO:0000978">
    <property type="term" value="F:RNA polymerase II cis-regulatory region sequence-specific DNA binding"/>
    <property type="evidence" value="ECO:0007669"/>
    <property type="project" value="TreeGrafter"/>
</dbReference>
<feature type="domain" description="Homeobox" evidence="9">
    <location>
        <begin position="45"/>
        <end position="105"/>
    </location>
</feature>
<keyword evidence="3 6" id="KW-0238">DNA-binding</keyword>
<gene>
    <name evidence="10" type="ORF">SKAU_G00091870</name>
</gene>
<feature type="DNA-binding region" description="Homeobox" evidence="6">
    <location>
        <begin position="47"/>
        <end position="106"/>
    </location>
</feature>
<accession>A0A9Q1FWJ9</accession>
<evidence type="ECO:0000256" key="8">
    <source>
        <dbReference type="SAM" id="MobiDB-lite"/>
    </source>
</evidence>
<dbReference type="CDD" id="cd00086">
    <property type="entry name" value="homeodomain"/>
    <property type="match status" value="1"/>
</dbReference>
<evidence type="ECO:0000256" key="6">
    <source>
        <dbReference type="PROSITE-ProRule" id="PRU00108"/>
    </source>
</evidence>
<evidence type="ECO:0000256" key="3">
    <source>
        <dbReference type="ARBA" id="ARBA00023125"/>
    </source>
</evidence>
<dbReference type="PANTHER" id="PTHR45793:SF5">
    <property type="entry name" value="HOMEOTIC PROTEIN OCELLILESS"/>
    <property type="match status" value="1"/>
</dbReference>
<dbReference type="SMART" id="SM00389">
    <property type="entry name" value="HOX"/>
    <property type="match status" value="1"/>
</dbReference>
<dbReference type="InterPro" id="IPR001356">
    <property type="entry name" value="HD"/>
</dbReference>
<feature type="region of interest" description="Disordered" evidence="8">
    <location>
        <begin position="101"/>
        <end position="132"/>
    </location>
</feature>
<dbReference type="PROSITE" id="PS50071">
    <property type="entry name" value="HOMEOBOX_2"/>
    <property type="match status" value="1"/>
</dbReference>
<dbReference type="PROSITE" id="PS00027">
    <property type="entry name" value="HOMEOBOX_1"/>
    <property type="match status" value="1"/>
</dbReference>
<evidence type="ECO:0000256" key="5">
    <source>
        <dbReference type="ARBA" id="ARBA00023242"/>
    </source>
</evidence>
<evidence type="ECO:0000313" key="11">
    <source>
        <dbReference type="Proteomes" id="UP001152622"/>
    </source>
</evidence>
<dbReference type="SUPFAM" id="SSF46689">
    <property type="entry name" value="Homeodomain-like"/>
    <property type="match status" value="1"/>
</dbReference>
<dbReference type="EMBL" id="JAINUF010000003">
    <property type="protein sequence ID" value="KAJ8369159.1"/>
    <property type="molecule type" value="Genomic_DNA"/>
</dbReference>
<keyword evidence="2" id="KW-0217">Developmental protein</keyword>
<dbReference type="GO" id="GO:0005634">
    <property type="term" value="C:nucleus"/>
    <property type="evidence" value="ECO:0007669"/>
    <property type="project" value="UniProtKB-SubCell"/>
</dbReference>
<evidence type="ECO:0000256" key="4">
    <source>
        <dbReference type="ARBA" id="ARBA00023155"/>
    </source>
</evidence>
<name>A0A9Q1FWJ9_SYNKA</name>
<evidence type="ECO:0000256" key="1">
    <source>
        <dbReference type="ARBA" id="ARBA00004123"/>
    </source>
</evidence>
<evidence type="ECO:0000256" key="2">
    <source>
        <dbReference type="ARBA" id="ARBA00022473"/>
    </source>
</evidence>
<sequence>MLYCSNNYFGYASFNYYPLDFGQGSFQNGAGPQTQCVYLPTVDHRKQHRMRTVFTENQTQKLEHLFGVTDYPATEAREELAVKAGLSAETVRVWFKNRRARRRRQGIGKGKTASYAKCVKRDSPGNNEKTSL</sequence>